<dbReference type="Proteomes" id="UP000315423">
    <property type="component" value="Unassembled WGS sequence"/>
</dbReference>
<gene>
    <name evidence="1" type="ORF">C5S46_04485</name>
</gene>
<comment type="caution">
    <text evidence="1">The sequence shown here is derived from an EMBL/GenBank/DDBJ whole genome shotgun (WGS) entry which is preliminary data.</text>
</comment>
<dbReference type="EMBL" id="QYBA01000147">
    <property type="protein sequence ID" value="TKY91694.1"/>
    <property type="molecule type" value="Genomic_DNA"/>
</dbReference>
<accession>A0AC61SAJ8</accession>
<organism evidence="1 2">
    <name type="scientific">Candidatus Methanomarinus sp</name>
    <dbReference type="NCBI Taxonomy" id="3386244"/>
    <lineage>
        <taxon>Archaea</taxon>
        <taxon>Methanobacteriati</taxon>
        <taxon>Methanobacteriota</taxon>
        <taxon>Stenosarchaea group</taxon>
        <taxon>Methanomicrobia</taxon>
        <taxon>Methanosarcinales</taxon>
        <taxon>ANME-2 cluster</taxon>
        <taxon>Candidatus Methanocomedenaceae</taxon>
        <taxon>Candidatus Methanomarinus</taxon>
    </lineage>
</organism>
<name>A0AC61SAJ8_9EURY</name>
<evidence type="ECO:0000313" key="1">
    <source>
        <dbReference type="EMBL" id="TKY91694.1"/>
    </source>
</evidence>
<proteinExistence type="predicted"/>
<sequence length="135" mass="14897">MIFAPAASAHRVHIQEQITQVQIKAWYGGGDPMAFADIEIYSNKSGEENLYKSGKTDKDGLYNFTPQLGASGYRVVVSATGHGDEYEFSMTEGQQEEAELPLYMKILTGFGILAGLAGISMYISARKIQKEHKEK</sequence>
<protein>
    <submittedName>
        <fullName evidence="1">Carboxypeptidase regulatory-like domain-containing protein</fullName>
    </submittedName>
</protein>
<evidence type="ECO:0000313" key="2">
    <source>
        <dbReference type="Proteomes" id="UP000315423"/>
    </source>
</evidence>
<reference evidence="1" key="1">
    <citation type="submission" date="2018-09" db="EMBL/GenBank/DDBJ databases">
        <title>A genomic encyclopedia of anaerobic methanotrophic archaea.</title>
        <authorList>
            <person name="Skennerton C.T."/>
            <person name="Chadwick G.L."/>
            <person name="Laso-Perez R."/>
            <person name="Leu A.O."/>
            <person name="Speth D.R."/>
            <person name="Yu H."/>
            <person name="Morgan-Lang C."/>
            <person name="Hatzenpichler R."/>
            <person name="Goudeau D."/>
            <person name="Malmstrom R."/>
            <person name="Woyke T."/>
            <person name="Hallam S."/>
            <person name="Tyson G.W."/>
            <person name="Wegener G."/>
            <person name="Boetius A."/>
            <person name="Orphan V.J."/>
        </authorList>
    </citation>
    <scope>NUCLEOTIDE SEQUENCE</scope>
    <source>
        <strain evidence="1">CONS3730D10UFb2</strain>
    </source>
</reference>